<protein>
    <recommendedName>
        <fullName evidence="4">PPE family protein</fullName>
    </recommendedName>
</protein>
<keyword evidence="3" id="KW-1185">Reference proteome</keyword>
<proteinExistence type="predicted"/>
<name>A0ABP8PDW7_9ACTN</name>
<gene>
    <name evidence="2" type="ORF">GCM10023191_011600</name>
</gene>
<dbReference type="Proteomes" id="UP001500503">
    <property type="component" value="Unassembled WGS sequence"/>
</dbReference>
<dbReference type="EMBL" id="BAABHF010000010">
    <property type="protein sequence ID" value="GAA4486061.1"/>
    <property type="molecule type" value="Genomic_DNA"/>
</dbReference>
<feature type="region of interest" description="Disordered" evidence="1">
    <location>
        <begin position="410"/>
        <end position="434"/>
    </location>
</feature>
<evidence type="ECO:0008006" key="4">
    <source>
        <dbReference type="Google" id="ProtNLM"/>
    </source>
</evidence>
<feature type="region of interest" description="Disordered" evidence="1">
    <location>
        <begin position="147"/>
        <end position="254"/>
    </location>
</feature>
<feature type="compositionally biased region" description="Gly residues" evidence="1">
    <location>
        <begin position="227"/>
        <end position="244"/>
    </location>
</feature>
<evidence type="ECO:0000313" key="3">
    <source>
        <dbReference type="Proteomes" id="UP001500503"/>
    </source>
</evidence>
<feature type="region of interest" description="Disordered" evidence="1">
    <location>
        <begin position="293"/>
        <end position="318"/>
    </location>
</feature>
<evidence type="ECO:0000256" key="1">
    <source>
        <dbReference type="SAM" id="MobiDB-lite"/>
    </source>
</evidence>
<feature type="region of interest" description="Disordered" evidence="1">
    <location>
        <begin position="1"/>
        <end position="26"/>
    </location>
</feature>
<reference evidence="3" key="1">
    <citation type="journal article" date="2019" name="Int. J. Syst. Evol. Microbiol.">
        <title>The Global Catalogue of Microorganisms (GCM) 10K type strain sequencing project: providing services to taxonomists for standard genome sequencing and annotation.</title>
        <authorList>
            <consortium name="The Broad Institute Genomics Platform"/>
            <consortium name="The Broad Institute Genome Sequencing Center for Infectious Disease"/>
            <person name="Wu L."/>
            <person name="Ma J."/>
        </authorList>
    </citation>
    <scope>NUCLEOTIDE SEQUENCE [LARGE SCALE GENOMIC DNA]</scope>
    <source>
        <strain evidence="3">JCM 17933</strain>
    </source>
</reference>
<feature type="compositionally biased region" description="Acidic residues" evidence="1">
    <location>
        <begin position="420"/>
        <end position="434"/>
    </location>
</feature>
<feature type="compositionally biased region" description="Polar residues" evidence="1">
    <location>
        <begin position="169"/>
        <end position="181"/>
    </location>
</feature>
<comment type="caution">
    <text evidence="2">The sequence shown here is derived from an EMBL/GenBank/DDBJ whole genome shotgun (WGS) entry which is preliminary data.</text>
</comment>
<organism evidence="2 3">
    <name type="scientific">Actinoallomurus oryzae</name>
    <dbReference type="NCBI Taxonomy" id="502180"/>
    <lineage>
        <taxon>Bacteria</taxon>
        <taxon>Bacillati</taxon>
        <taxon>Actinomycetota</taxon>
        <taxon>Actinomycetes</taxon>
        <taxon>Streptosporangiales</taxon>
        <taxon>Thermomonosporaceae</taxon>
        <taxon>Actinoallomurus</taxon>
    </lineage>
</organism>
<sequence length="434" mass="44545">MVDSYVSPMRSMAPTGSPSQYTDPKSIDALLKSSDPEAVAASGRGYQKFAEAYEKIAGVLLDMRTDLHDAWAGKDAAAAQSQLREMWSTAGAVREAAKTFGVTIERHGSEHLAWYKYNKPPSKSLSEAQSWMTGANERVAQAWGSLPQDLSTTLPPGQHDLRRRPASDEPSSGTYDASGSDATPEGLTDGGDSGHHHSSTEPDVVGGDGTGLGTNLAGSTPSTMVGGDNGLDGGPLLGVPGGVRGSSPSGVGTSGLGLISPGGVLGEGAGVGGAGRVSGAVRAQAVAEAQSAEAAAEAPAMGSVVGAGAAREERERTRRSWLAEEEEVWTDGVEFAPGLIEGDPVVAQEEAEPVDAPVEIDLSADSDVISEILAGLDADTSAESADSEVKDVSTQISELRVQLARLERQRDAERGLSVVGDEDPAGDWPGGDDA</sequence>
<accession>A0ABP8PDW7</accession>
<feature type="compositionally biased region" description="Polar residues" evidence="1">
    <location>
        <begin position="14"/>
        <end position="23"/>
    </location>
</feature>
<evidence type="ECO:0000313" key="2">
    <source>
        <dbReference type="EMBL" id="GAA4486061.1"/>
    </source>
</evidence>